<reference evidence="1" key="1">
    <citation type="journal article" date="2021" name="Proc. Natl. Acad. Sci. U.S.A.">
        <title>A Catalog of Tens of Thousands of Viruses from Human Metagenomes Reveals Hidden Associations with Chronic Diseases.</title>
        <authorList>
            <person name="Tisza M.J."/>
            <person name="Buck C.B."/>
        </authorList>
    </citation>
    <scope>NUCLEOTIDE SEQUENCE</scope>
    <source>
        <strain evidence="1">Ctio73</strain>
    </source>
</reference>
<accession>A0A8S5MXK1</accession>
<protein>
    <submittedName>
        <fullName evidence="1">Uncharacterized protein</fullName>
    </submittedName>
</protein>
<evidence type="ECO:0000313" key="1">
    <source>
        <dbReference type="EMBL" id="DAD86928.1"/>
    </source>
</evidence>
<sequence length="33" mass="3864">MILPRYSVFRMGCRGIVGKIQNKHNPPTFVKQF</sequence>
<organism evidence="1">
    <name type="scientific">Siphoviridae sp. ctio73</name>
    <dbReference type="NCBI Taxonomy" id="2826435"/>
    <lineage>
        <taxon>Viruses</taxon>
        <taxon>Duplodnaviria</taxon>
        <taxon>Heunggongvirae</taxon>
        <taxon>Uroviricota</taxon>
        <taxon>Caudoviricetes</taxon>
    </lineage>
</organism>
<dbReference type="EMBL" id="BK015009">
    <property type="protein sequence ID" value="DAD86928.1"/>
    <property type="molecule type" value="Genomic_DNA"/>
</dbReference>
<proteinExistence type="predicted"/>
<name>A0A8S5MXK1_9CAUD</name>